<dbReference type="Proteomes" id="UP000783213">
    <property type="component" value="Unassembled WGS sequence"/>
</dbReference>
<evidence type="ECO:0000313" key="1">
    <source>
        <dbReference type="EMBL" id="KAF7925001.1"/>
    </source>
</evidence>
<proteinExistence type="predicted"/>
<dbReference type="GeneID" id="62233863"/>
<accession>A0ABQ7II17</accession>
<name>A0ABQ7II17_9HELO</name>
<evidence type="ECO:0000313" key="2">
    <source>
        <dbReference type="Proteomes" id="UP000783213"/>
    </source>
</evidence>
<comment type="caution">
    <text evidence="1">The sequence shown here is derived from an EMBL/GenBank/DDBJ whole genome shotgun (WGS) entry which is preliminary data.</text>
</comment>
<sequence length="73" mass="8260">MPHSKIVDLKICIDRIDLAEIGLEDLQSKISIITSTTRSHKFLQGQQRQFSLAHTVLDQNEVLLDEAMINVNS</sequence>
<dbReference type="RefSeq" id="XP_038808854.1">
    <property type="nucleotide sequence ID" value="XM_038954712.1"/>
</dbReference>
<reference evidence="1 2" key="1">
    <citation type="journal article" date="2020" name="Genome Biol. Evol.">
        <title>Comparative genomics of Sclerotiniaceae.</title>
        <authorList>
            <person name="Valero Jimenez C.A."/>
            <person name="Steentjes M."/>
            <person name="Scholten O.E."/>
            <person name="Van Kan J.A.L."/>
        </authorList>
    </citation>
    <scope>NUCLEOTIDE SEQUENCE [LARGE SCALE GENOMIC DNA]</scope>
    <source>
        <strain evidence="1 2">B1</strain>
    </source>
</reference>
<dbReference type="EMBL" id="RCSX01000016">
    <property type="protein sequence ID" value="KAF7925001.1"/>
    <property type="molecule type" value="Genomic_DNA"/>
</dbReference>
<protein>
    <submittedName>
        <fullName evidence="1">Uncharacterized protein</fullName>
    </submittedName>
</protein>
<keyword evidence="2" id="KW-1185">Reference proteome</keyword>
<organism evidence="1 2">
    <name type="scientific">Botrytis deweyae</name>
    <dbReference type="NCBI Taxonomy" id="2478750"/>
    <lineage>
        <taxon>Eukaryota</taxon>
        <taxon>Fungi</taxon>
        <taxon>Dikarya</taxon>
        <taxon>Ascomycota</taxon>
        <taxon>Pezizomycotina</taxon>
        <taxon>Leotiomycetes</taxon>
        <taxon>Helotiales</taxon>
        <taxon>Sclerotiniaceae</taxon>
        <taxon>Botrytis</taxon>
    </lineage>
</organism>
<gene>
    <name evidence="1" type="ORF">EAE98_007089</name>
</gene>